<gene>
    <name evidence="1" type="ORF">M8818_000527</name>
</gene>
<dbReference type="EMBL" id="JAMKPW020000002">
    <property type="protein sequence ID" value="KAK8220111.1"/>
    <property type="molecule type" value="Genomic_DNA"/>
</dbReference>
<sequence>MRLCHRTLYPDVNASVLPRSKTRGHVMTLADVENQFRPPSEVLNTFLSHAHNRSGHFERTECFPASARHMESHLDMPSSHAPAYGSA</sequence>
<keyword evidence="2" id="KW-1185">Reference proteome</keyword>
<name>A0ACC3SPA2_9PEZI</name>
<comment type="caution">
    <text evidence="1">The sequence shown here is derived from an EMBL/GenBank/DDBJ whole genome shotgun (WGS) entry which is preliminary data.</text>
</comment>
<accession>A0ACC3SPA2</accession>
<proteinExistence type="predicted"/>
<protein>
    <submittedName>
        <fullName evidence="1">Uncharacterized protein</fullName>
    </submittedName>
</protein>
<evidence type="ECO:0000313" key="2">
    <source>
        <dbReference type="Proteomes" id="UP001320706"/>
    </source>
</evidence>
<reference evidence="1" key="1">
    <citation type="submission" date="2024-02" db="EMBL/GenBank/DDBJ databases">
        <title>Metagenome Assembled Genome of Zalaria obscura JY119.</title>
        <authorList>
            <person name="Vighnesh L."/>
            <person name="Jagadeeshwari U."/>
            <person name="Venkata Ramana C."/>
            <person name="Sasikala C."/>
        </authorList>
    </citation>
    <scope>NUCLEOTIDE SEQUENCE</scope>
    <source>
        <strain evidence="1">JY119</strain>
    </source>
</reference>
<evidence type="ECO:0000313" key="1">
    <source>
        <dbReference type="EMBL" id="KAK8220111.1"/>
    </source>
</evidence>
<dbReference type="Proteomes" id="UP001320706">
    <property type="component" value="Unassembled WGS sequence"/>
</dbReference>
<organism evidence="1 2">
    <name type="scientific">Zalaria obscura</name>
    <dbReference type="NCBI Taxonomy" id="2024903"/>
    <lineage>
        <taxon>Eukaryota</taxon>
        <taxon>Fungi</taxon>
        <taxon>Dikarya</taxon>
        <taxon>Ascomycota</taxon>
        <taxon>Pezizomycotina</taxon>
        <taxon>Dothideomycetes</taxon>
        <taxon>Dothideomycetidae</taxon>
        <taxon>Dothideales</taxon>
        <taxon>Zalariaceae</taxon>
        <taxon>Zalaria</taxon>
    </lineage>
</organism>